<sequence>MQLNKLTNVKMENVKLKGGLLGSIQDLIVNETIPYQYDVLNDNVEGAPKSHAIANFRIAAGEQKGEFYGMFFQDSDVAKWLEAASYSLMLKPDPELEKILDELVDLIGRAQQPDGYLNTYFTVAHPDKKWTNLRDLHELYCAGHMMEAAVAYYRATGKTKLIDIMSKFTDHILTVLGPEPGKKRGYDGHPEIELALVKMYKVTGDEKYLKLSKFFINERGKQPHYFTLEAEQRGEHEITTGGGGKWFGYRYCQAHLPVREQTTAEGHAVRAMYLYAGAADIARETGDQELFAVLKRLWDNVTKKRMYITAAVGSQSYGESFSFDYDLPNDTIYGETCASIGLAFFAHRMLQMDPDSRYADVLEKAIYNGILSGISLDGKKFFYVNPLEVDPEACEKRMDHSHVKPQRSAWFACACCPTNVSRLYASIGDYMYSTSNDGEIYIHLFANSNVNIALDDKNVALDVKTRYPWDGNINIKVNPDSKGEFTIAIRVPSWCQEPSIRVNGQPVNIGEHIEKGYVRIRRVWEPNDEIGIVYPMKAVLVRANPKVRENVGKVAIQRGPMVYCIEEVDNGKGLHKIIVPKNVEFREVFEEELLNGVVTITFKAYRLKDWLDDECYSFAQNEYEEVEVKAVPYYAWGNRGTGEMMVWLREETCIR</sequence>
<dbReference type="Gene3D" id="1.50.10.20">
    <property type="match status" value="1"/>
</dbReference>
<dbReference type="RefSeq" id="WP_207649006.1">
    <property type="nucleotide sequence ID" value="NZ_FOXR01000037.1"/>
</dbReference>
<dbReference type="EMBL" id="FOXR01000037">
    <property type="protein sequence ID" value="SFQ39521.1"/>
    <property type="molecule type" value="Genomic_DNA"/>
</dbReference>
<evidence type="ECO:0008006" key="6">
    <source>
        <dbReference type="Google" id="ProtNLM"/>
    </source>
</evidence>
<dbReference type="STRING" id="937334.SAMN05444406_13714"/>
<feature type="domain" description="Non-reducing end beta-L-arabinofuranosidase-like GH127 C-terminal" evidence="3">
    <location>
        <begin position="540"/>
        <end position="649"/>
    </location>
</feature>
<dbReference type="InterPro" id="IPR008928">
    <property type="entry name" value="6-hairpin_glycosidase_sf"/>
</dbReference>
<evidence type="ECO:0000313" key="5">
    <source>
        <dbReference type="Proteomes" id="UP000198577"/>
    </source>
</evidence>
<evidence type="ECO:0000259" key="1">
    <source>
        <dbReference type="Pfam" id="PF07944"/>
    </source>
</evidence>
<dbReference type="Pfam" id="PF20737">
    <property type="entry name" value="Glyco_hydro127C"/>
    <property type="match status" value="1"/>
</dbReference>
<dbReference type="AlphaFoldDB" id="A0A1I5Y5K9"/>
<dbReference type="InterPro" id="IPR049049">
    <property type="entry name" value="Beta-AFase-like_GH127_C"/>
</dbReference>
<feature type="domain" description="Non-reducing end beta-L-arabinofuranosidase-like GH127 middle" evidence="2">
    <location>
        <begin position="439"/>
        <end position="536"/>
    </location>
</feature>
<protein>
    <recommendedName>
        <fullName evidence="6">DUF1680 family protein</fullName>
    </recommendedName>
</protein>
<name>A0A1I5Y5K9_9FIRM</name>
<dbReference type="PANTHER" id="PTHR43465:SF2">
    <property type="entry name" value="DUF1680 DOMAIN PROTEIN (AFU_ORTHOLOGUE AFUA_1G08910)"/>
    <property type="match status" value="1"/>
</dbReference>
<organism evidence="4 5">
    <name type="scientific">Caldicoprobacter faecalis</name>
    <dbReference type="NCBI Taxonomy" id="937334"/>
    <lineage>
        <taxon>Bacteria</taxon>
        <taxon>Bacillati</taxon>
        <taxon>Bacillota</taxon>
        <taxon>Clostridia</taxon>
        <taxon>Caldicoprobacterales</taxon>
        <taxon>Caldicoprobacteraceae</taxon>
        <taxon>Caldicoprobacter</taxon>
    </lineage>
</organism>
<evidence type="ECO:0000313" key="4">
    <source>
        <dbReference type="EMBL" id="SFQ39521.1"/>
    </source>
</evidence>
<dbReference type="Proteomes" id="UP000198577">
    <property type="component" value="Unassembled WGS sequence"/>
</dbReference>
<gene>
    <name evidence="4" type="ORF">SAMN05444406_13714</name>
</gene>
<dbReference type="GO" id="GO:0005975">
    <property type="term" value="P:carbohydrate metabolic process"/>
    <property type="evidence" value="ECO:0007669"/>
    <property type="project" value="InterPro"/>
</dbReference>
<proteinExistence type="predicted"/>
<reference evidence="4 5" key="1">
    <citation type="submission" date="2016-10" db="EMBL/GenBank/DDBJ databases">
        <authorList>
            <person name="de Groot N.N."/>
        </authorList>
    </citation>
    <scope>NUCLEOTIDE SEQUENCE [LARGE SCALE GENOMIC DNA]</scope>
    <source>
        <strain evidence="4 5">DSM 20678</strain>
    </source>
</reference>
<keyword evidence="5" id="KW-1185">Reference proteome</keyword>
<dbReference type="PANTHER" id="PTHR43465">
    <property type="entry name" value="DUF1680 DOMAIN PROTEIN (AFU_ORTHOLOGUE AFUA_1G08910)"/>
    <property type="match status" value="1"/>
</dbReference>
<dbReference type="SUPFAM" id="SSF48208">
    <property type="entry name" value="Six-hairpin glycosidases"/>
    <property type="match status" value="1"/>
</dbReference>
<evidence type="ECO:0000259" key="2">
    <source>
        <dbReference type="Pfam" id="PF20736"/>
    </source>
</evidence>
<dbReference type="Pfam" id="PF07944">
    <property type="entry name" value="Beta-AFase-like_GH127_cat"/>
    <property type="match status" value="1"/>
</dbReference>
<dbReference type="InterPro" id="IPR049046">
    <property type="entry name" value="Beta-AFase-like_GH127_middle"/>
</dbReference>
<feature type="domain" description="Non-reducing end beta-L-arabinofuranosidase-like GH127 catalytic" evidence="1">
    <location>
        <begin position="13"/>
        <end position="428"/>
    </location>
</feature>
<dbReference type="InterPro" id="IPR012878">
    <property type="entry name" value="Beta-AFase-like_GH127_cat"/>
</dbReference>
<dbReference type="Pfam" id="PF20736">
    <property type="entry name" value="Glyco_hydro127M"/>
    <property type="match status" value="1"/>
</dbReference>
<dbReference type="InterPro" id="IPR049174">
    <property type="entry name" value="Beta-AFase-like"/>
</dbReference>
<evidence type="ECO:0000259" key="3">
    <source>
        <dbReference type="Pfam" id="PF20737"/>
    </source>
</evidence>
<accession>A0A1I5Y5K9</accession>